<evidence type="ECO:0000313" key="4">
    <source>
        <dbReference type="EMBL" id="MBW3092283.1"/>
    </source>
</evidence>
<gene>
    <name evidence="4" type="ORF">KIH79_04810</name>
</gene>
<feature type="compositionally biased region" description="Low complexity" evidence="2">
    <location>
        <begin position="23"/>
        <end position="33"/>
    </location>
</feature>
<protein>
    <recommendedName>
        <fullName evidence="3">Succinate dehydogenase/fumarate reductase N-terminal domain-containing protein</fullName>
    </recommendedName>
</protein>
<feature type="non-terminal residue" evidence="4">
    <location>
        <position position="124"/>
    </location>
</feature>
<comment type="caution">
    <text evidence="4">The sequence shown here is derived from an EMBL/GenBank/DDBJ whole genome shotgun (WGS) entry which is preliminary data.</text>
</comment>
<accession>A0ABS6WE22</accession>
<evidence type="ECO:0000313" key="5">
    <source>
        <dbReference type="Proteomes" id="UP000700815"/>
    </source>
</evidence>
<proteinExistence type="predicted"/>
<dbReference type="EMBL" id="JAHBBH010000009">
    <property type="protein sequence ID" value="MBW3092283.1"/>
    <property type="molecule type" value="Genomic_DNA"/>
</dbReference>
<feature type="compositionally biased region" description="Low complexity" evidence="2">
    <location>
        <begin position="80"/>
        <end position="91"/>
    </location>
</feature>
<dbReference type="InterPro" id="IPR025192">
    <property type="entry name" value="Succ_DH/fum_Rdtase_N"/>
</dbReference>
<evidence type="ECO:0000256" key="1">
    <source>
        <dbReference type="ARBA" id="ARBA00034078"/>
    </source>
</evidence>
<feature type="domain" description="Succinate dehydogenase/fumarate reductase N-terminal" evidence="3">
    <location>
        <begin position="38"/>
        <end position="123"/>
    </location>
</feature>
<evidence type="ECO:0000256" key="2">
    <source>
        <dbReference type="SAM" id="MobiDB-lite"/>
    </source>
</evidence>
<name>A0ABS6WE22_9BIFI</name>
<dbReference type="Proteomes" id="UP000700815">
    <property type="component" value="Unassembled WGS sequence"/>
</dbReference>
<reference evidence="4 5" key="1">
    <citation type="submission" date="2021-05" db="EMBL/GenBank/DDBJ databases">
        <title>Phylogenetic classification of ten novel species belonging to the genus Bifidobacterium comprising B. colchicus sp. nov., B. abeli sp. nov., B. bicoloris sp. nov., B. guerezis sp. nov., B. rosaliae sp. nov., B. santillanensis sp. nov., B. argentati sp. nov., B. amazzoni sp. nov., B. pluviali sp. nov., and B. pinnaculum sp. nov.</title>
        <authorList>
            <person name="Lugli G.A."/>
            <person name="Ruiz Garcia L."/>
            <person name="Margolles A."/>
            <person name="Ventura M."/>
        </authorList>
    </citation>
    <scope>NUCLEOTIDE SEQUENCE [LARGE SCALE GENOMIC DNA]</scope>
    <source>
        <strain evidence="4 5">82T10</strain>
    </source>
</reference>
<comment type="cofactor">
    <cofactor evidence="1">
        <name>[2Fe-2S] cluster</name>
        <dbReference type="ChEBI" id="CHEBI:190135"/>
    </cofactor>
</comment>
<sequence length="124" mass="12540">MSAIRSRCTGKPGRGASSITPRSASLSESSAALDAAPDAVAINGTPTLLCTATVSDWAERPNPLAQTDEDGFRRTGGADGDIASGAASNAADDSDNDADLGVIELAPLPGFPVQRDLIADIDPM</sequence>
<keyword evidence="5" id="KW-1185">Reference proteome</keyword>
<feature type="region of interest" description="Disordered" evidence="2">
    <location>
        <begin position="1"/>
        <end position="33"/>
    </location>
</feature>
<dbReference type="Pfam" id="PF13085">
    <property type="entry name" value="Fer2_3"/>
    <property type="match status" value="1"/>
</dbReference>
<evidence type="ECO:0000259" key="3">
    <source>
        <dbReference type="Pfam" id="PF13085"/>
    </source>
</evidence>
<organism evidence="4 5">
    <name type="scientific">Bifidobacterium miconis</name>
    <dbReference type="NCBI Taxonomy" id="2834435"/>
    <lineage>
        <taxon>Bacteria</taxon>
        <taxon>Bacillati</taxon>
        <taxon>Actinomycetota</taxon>
        <taxon>Actinomycetes</taxon>
        <taxon>Bifidobacteriales</taxon>
        <taxon>Bifidobacteriaceae</taxon>
        <taxon>Bifidobacterium</taxon>
    </lineage>
</organism>
<feature type="region of interest" description="Disordered" evidence="2">
    <location>
        <begin position="56"/>
        <end position="97"/>
    </location>
</feature>